<proteinExistence type="predicted"/>
<dbReference type="Proteomes" id="UP000216164">
    <property type="component" value="Unassembled WGS sequence"/>
</dbReference>
<feature type="region of interest" description="Disordered" evidence="5">
    <location>
        <begin position="311"/>
        <end position="335"/>
    </location>
</feature>
<evidence type="ECO:0000256" key="1">
    <source>
        <dbReference type="ARBA" id="ARBA00004167"/>
    </source>
</evidence>
<dbReference type="GO" id="GO:0043213">
    <property type="term" value="P:bacteriocin transport"/>
    <property type="evidence" value="ECO:0007669"/>
    <property type="project" value="InterPro"/>
</dbReference>
<evidence type="ECO:0000313" key="7">
    <source>
        <dbReference type="EMBL" id="OYQ12623.1"/>
    </source>
</evidence>
<name>A0AAP8D3F6_RALSL</name>
<organism evidence="7 8">
    <name type="scientific">Ralstonia solanacearum K60</name>
    <dbReference type="NCBI Taxonomy" id="1091042"/>
    <lineage>
        <taxon>Bacteria</taxon>
        <taxon>Pseudomonadati</taxon>
        <taxon>Pseudomonadota</taxon>
        <taxon>Betaproteobacteria</taxon>
        <taxon>Burkholderiales</taxon>
        <taxon>Burkholderiaceae</taxon>
        <taxon>Ralstonia</taxon>
        <taxon>Ralstonia solanacearum species complex</taxon>
    </lineage>
</organism>
<feature type="region of interest" description="Disordered" evidence="5">
    <location>
        <begin position="122"/>
        <end position="163"/>
    </location>
</feature>
<keyword evidence="4 6" id="KW-0472">Membrane</keyword>
<protein>
    <submittedName>
        <fullName evidence="7">Protein TolA</fullName>
    </submittedName>
</protein>
<feature type="region of interest" description="Disordered" evidence="5">
    <location>
        <begin position="64"/>
        <end position="83"/>
    </location>
</feature>
<dbReference type="EMBL" id="NCTK01000001">
    <property type="protein sequence ID" value="OYQ12623.1"/>
    <property type="molecule type" value="Genomic_DNA"/>
</dbReference>
<evidence type="ECO:0000313" key="8">
    <source>
        <dbReference type="Proteomes" id="UP000216164"/>
    </source>
</evidence>
<dbReference type="InterPro" id="IPR006260">
    <property type="entry name" value="TonB/TolA_C"/>
</dbReference>
<dbReference type="Gene3D" id="3.30.1150.10">
    <property type="match status" value="1"/>
</dbReference>
<dbReference type="GO" id="GO:0016020">
    <property type="term" value="C:membrane"/>
    <property type="evidence" value="ECO:0007669"/>
    <property type="project" value="UniProtKB-SubCell"/>
</dbReference>
<feature type="transmembrane region" description="Helical" evidence="6">
    <location>
        <begin position="20"/>
        <end position="39"/>
    </location>
</feature>
<gene>
    <name evidence="7" type="ORF">B7R77_04730</name>
</gene>
<evidence type="ECO:0000256" key="3">
    <source>
        <dbReference type="ARBA" id="ARBA00022989"/>
    </source>
</evidence>
<feature type="compositionally biased region" description="Gly residues" evidence="5">
    <location>
        <begin position="230"/>
        <end position="246"/>
    </location>
</feature>
<feature type="compositionally biased region" description="Basic and acidic residues" evidence="5">
    <location>
        <begin position="122"/>
        <end position="153"/>
    </location>
</feature>
<evidence type="ECO:0000256" key="2">
    <source>
        <dbReference type="ARBA" id="ARBA00022692"/>
    </source>
</evidence>
<dbReference type="NCBIfam" id="TIGR01352">
    <property type="entry name" value="tonB_Cterm"/>
    <property type="match status" value="1"/>
</dbReference>
<evidence type="ECO:0000256" key="6">
    <source>
        <dbReference type="SAM" id="Phobius"/>
    </source>
</evidence>
<dbReference type="InterPro" id="IPR014161">
    <property type="entry name" value="Tol-Pal_TolA"/>
</dbReference>
<accession>A0AAP8D3F6</accession>
<dbReference type="Pfam" id="PF13103">
    <property type="entry name" value="TonB_2"/>
    <property type="match status" value="1"/>
</dbReference>
<feature type="compositionally biased region" description="Low complexity" evidence="5">
    <location>
        <begin position="154"/>
        <end position="163"/>
    </location>
</feature>
<feature type="region of interest" description="Disordered" evidence="5">
    <location>
        <begin position="218"/>
        <end position="252"/>
    </location>
</feature>
<keyword evidence="2 6" id="KW-0812">Transmembrane</keyword>
<sequence>MATTSLHRYEPVRERGTLRAFALAVLTHLLLLAFLYFGVQWQSHSPRGEEAELWDEAAVQALQSAPVPETKPEPVTQAPPAKVEEEADIALEQQKRKREQEAAAAAREAELARRAVQERAEAQRQARLKEEQARQTELQRKALAEHQAKEKAAAEAQARKAAQLQAQVQAEARAKAEAEAKLKAKAAADARLRAEAERKATEARGNAARQAQLAHLRAMAGAAGATGSVAGSGGGVGSGIGTGGTASPGYADRVRAQVKPNIVFDPEAVSGNPSAVVSVQMAPDGSILSRRLTKSSGNGAYDEAVLRAVDRSDPLPRDTGGKAPSSVILTFRPKE</sequence>
<feature type="compositionally biased region" description="Low complexity" evidence="5">
    <location>
        <begin position="218"/>
        <end position="229"/>
    </location>
</feature>
<dbReference type="RefSeq" id="WP_003269136.1">
    <property type="nucleotide sequence ID" value="NZ_NCTK01000001.1"/>
</dbReference>
<comment type="subcellular location">
    <subcellularLocation>
        <location evidence="1">Membrane</location>
        <topology evidence="1">Single-pass membrane protein</topology>
    </subcellularLocation>
</comment>
<reference evidence="7 8" key="1">
    <citation type="submission" date="2017-04" db="EMBL/GenBank/DDBJ databases">
        <title>Genome Announcement: Closed genomes of Ralstonia solanacearum strains K60, UW551, and UW700.</title>
        <authorList>
            <person name="Hayes M."/>
            <person name="Macintyre A.M."/>
            <person name="Allen C."/>
        </authorList>
    </citation>
    <scope>NUCLEOTIDE SEQUENCE [LARGE SCALE GENOMIC DNA]</scope>
    <source>
        <strain evidence="7 8">UW25</strain>
    </source>
</reference>
<dbReference type="GO" id="GO:0019534">
    <property type="term" value="F:toxin transmembrane transporter activity"/>
    <property type="evidence" value="ECO:0007669"/>
    <property type="project" value="InterPro"/>
</dbReference>
<feature type="compositionally biased region" description="Basic and acidic residues" evidence="5">
    <location>
        <begin position="311"/>
        <end position="320"/>
    </location>
</feature>
<comment type="caution">
    <text evidence="7">The sequence shown here is derived from an EMBL/GenBank/DDBJ whole genome shotgun (WGS) entry which is preliminary data.</text>
</comment>
<dbReference type="NCBIfam" id="TIGR02794">
    <property type="entry name" value="tolA_full"/>
    <property type="match status" value="1"/>
</dbReference>
<evidence type="ECO:0000256" key="4">
    <source>
        <dbReference type="ARBA" id="ARBA00023136"/>
    </source>
</evidence>
<keyword evidence="3 6" id="KW-1133">Transmembrane helix</keyword>
<dbReference type="AlphaFoldDB" id="A0AAP8D3F6"/>
<evidence type="ECO:0000256" key="5">
    <source>
        <dbReference type="SAM" id="MobiDB-lite"/>
    </source>
</evidence>
<dbReference type="SUPFAM" id="SSF74653">
    <property type="entry name" value="TolA/TonB C-terminal domain"/>
    <property type="match status" value="1"/>
</dbReference>